<dbReference type="AlphaFoldDB" id="A0A4Q7L6K1"/>
<keyword evidence="2 3" id="KW-0378">Hydrolase</keyword>
<dbReference type="PROSITE" id="PS00122">
    <property type="entry name" value="CARBOXYLESTERASE_B_1"/>
    <property type="match status" value="1"/>
</dbReference>
<comment type="caution">
    <text evidence="5">The sequence shown here is derived from an EMBL/GenBank/DDBJ whole genome shotgun (WGS) entry which is preliminary data.</text>
</comment>
<keyword evidence="6" id="KW-1185">Reference proteome</keyword>
<dbReference type="RefSeq" id="WP_130342508.1">
    <property type="nucleotide sequence ID" value="NZ_SGWQ01000001.1"/>
</dbReference>
<dbReference type="GO" id="GO:0016787">
    <property type="term" value="F:hydrolase activity"/>
    <property type="evidence" value="ECO:0007669"/>
    <property type="project" value="UniProtKB-KW"/>
</dbReference>
<accession>A0A4Q7L6K1</accession>
<dbReference type="EC" id="3.1.1.-" evidence="3"/>
<protein>
    <recommendedName>
        <fullName evidence="3">Carboxylic ester hydrolase</fullName>
        <ecNumber evidence="3">3.1.1.-</ecNumber>
    </recommendedName>
</protein>
<evidence type="ECO:0000313" key="6">
    <source>
        <dbReference type="Proteomes" id="UP000294257"/>
    </source>
</evidence>
<evidence type="ECO:0000256" key="1">
    <source>
        <dbReference type="ARBA" id="ARBA00005964"/>
    </source>
</evidence>
<organism evidence="5 6">
    <name type="scientific">Herbihabitans rhizosphaerae</name>
    <dbReference type="NCBI Taxonomy" id="1872711"/>
    <lineage>
        <taxon>Bacteria</taxon>
        <taxon>Bacillati</taxon>
        <taxon>Actinomycetota</taxon>
        <taxon>Actinomycetes</taxon>
        <taxon>Pseudonocardiales</taxon>
        <taxon>Pseudonocardiaceae</taxon>
        <taxon>Herbihabitans</taxon>
    </lineage>
</organism>
<gene>
    <name evidence="5" type="ORF">EV193_101766</name>
</gene>
<name>A0A4Q7L6K1_9PSEU</name>
<dbReference type="Pfam" id="PF00135">
    <property type="entry name" value="COesterase"/>
    <property type="match status" value="1"/>
</dbReference>
<dbReference type="InterPro" id="IPR029058">
    <property type="entry name" value="AB_hydrolase_fold"/>
</dbReference>
<evidence type="ECO:0000259" key="4">
    <source>
        <dbReference type="Pfam" id="PF00135"/>
    </source>
</evidence>
<evidence type="ECO:0000256" key="2">
    <source>
        <dbReference type="ARBA" id="ARBA00022801"/>
    </source>
</evidence>
<dbReference type="InterPro" id="IPR050309">
    <property type="entry name" value="Type-B_Carboxylest/Lipase"/>
</dbReference>
<sequence>MSRRVGVLALAAAALGAVLLGVPGEAEPTGGTVVLTDKGAVRGSDRAGYREFLGVPFAAPPVGHLRWRSPVPRAPWAGIRDATTPGSWCAQHASSTGTPPSLDEDCLYLNVTVPDSAKPTRPKPVMVWLHGGGFIEGSGSEYDPRRMAVQGDVVVVTVNYRLGVFGNFGHPDLPGSGAFGLEDQQAALRWVRRNANAFGGDAGNVTLFGQSAGGQSVCAQLAAPGAAGLFHRAAVQSAFCTKDIPANLIAPGLPSVPPWEKLAAVTDRARRTAVELGCADPADAPACLRRLPAERLMPVFTRFAGLSYGGRTLPENPYEMLKTGRTHQVPVLSGATRDEVTYMQALNDLAGRPLTAERYREYLRAAFGTHADAVAARYPLRDGEPPSRTWATVATDDGEPPSRTWVTVATDSGLACPTFDRNRLSARHVPTYAFEFADRTAPPSLPDVGYPYDAYHSAETFYLFDIRTGNAPPALNAEQRRLGDAMIASWTAFAHTGDPGWPRVHPDKPYTQSLAPGPGGIGPVDFATSHQCGFWSSTPVF</sequence>
<dbReference type="PANTHER" id="PTHR11559">
    <property type="entry name" value="CARBOXYLESTERASE"/>
    <property type="match status" value="1"/>
</dbReference>
<reference evidence="5 6" key="1">
    <citation type="submission" date="2019-02" db="EMBL/GenBank/DDBJ databases">
        <title>Genomic Encyclopedia of Type Strains, Phase IV (KMG-IV): sequencing the most valuable type-strain genomes for metagenomic binning, comparative biology and taxonomic classification.</title>
        <authorList>
            <person name="Goeker M."/>
        </authorList>
    </citation>
    <scope>NUCLEOTIDE SEQUENCE [LARGE SCALE GENOMIC DNA]</scope>
    <source>
        <strain evidence="5 6">DSM 101727</strain>
    </source>
</reference>
<evidence type="ECO:0000313" key="5">
    <source>
        <dbReference type="EMBL" id="RZS44886.1"/>
    </source>
</evidence>
<feature type="chain" id="PRO_5021042489" description="Carboxylic ester hydrolase" evidence="3">
    <location>
        <begin position="27"/>
        <end position="541"/>
    </location>
</feature>
<feature type="signal peptide" evidence="3">
    <location>
        <begin position="1"/>
        <end position="26"/>
    </location>
</feature>
<dbReference type="Gene3D" id="3.40.50.1820">
    <property type="entry name" value="alpha/beta hydrolase"/>
    <property type="match status" value="1"/>
</dbReference>
<dbReference type="EMBL" id="SGWQ01000001">
    <property type="protein sequence ID" value="RZS44886.1"/>
    <property type="molecule type" value="Genomic_DNA"/>
</dbReference>
<feature type="domain" description="Carboxylesterase type B" evidence="4">
    <location>
        <begin position="32"/>
        <end position="500"/>
    </location>
</feature>
<dbReference type="OrthoDB" id="4308422at2"/>
<dbReference type="Proteomes" id="UP000294257">
    <property type="component" value="Unassembled WGS sequence"/>
</dbReference>
<dbReference type="InterPro" id="IPR019826">
    <property type="entry name" value="Carboxylesterase_B_AS"/>
</dbReference>
<proteinExistence type="inferred from homology"/>
<keyword evidence="3" id="KW-0732">Signal</keyword>
<comment type="similarity">
    <text evidence="1 3">Belongs to the type-B carboxylesterase/lipase family.</text>
</comment>
<dbReference type="SUPFAM" id="SSF53474">
    <property type="entry name" value="alpha/beta-Hydrolases"/>
    <property type="match status" value="1"/>
</dbReference>
<evidence type="ECO:0000256" key="3">
    <source>
        <dbReference type="RuleBase" id="RU361235"/>
    </source>
</evidence>
<dbReference type="InterPro" id="IPR002018">
    <property type="entry name" value="CarbesteraseB"/>
</dbReference>